<reference evidence="4" key="1">
    <citation type="journal article" date="2020" name="mSystems">
        <title>Genome- and Community-Level Interaction Insights into Carbon Utilization and Element Cycling Functions of Hydrothermarchaeota in Hydrothermal Sediment.</title>
        <authorList>
            <person name="Zhou Z."/>
            <person name="Liu Y."/>
            <person name="Xu W."/>
            <person name="Pan J."/>
            <person name="Luo Z.H."/>
            <person name="Li M."/>
        </authorList>
    </citation>
    <scope>NUCLEOTIDE SEQUENCE [LARGE SCALE GENOMIC DNA]</scope>
    <source>
        <strain evidence="4">SpSt-757</strain>
    </source>
</reference>
<feature type="domain" description="Nuclease associated modular" evidence="2">
    <location>
        <begin position="74"/>
        <end position="90"/>
    </location>
</feature>
<dbReference type="InterPro" id="IPR003611">
    <property type="entry name" value="NUMOD3"/>
</dbReference>
<proteinExistence type="predicted"/>
<feature type="domain" description="Nuclease associated modular" evidence="2">
    <location>
        <begin position="23"/>
        <end position="39"/>
    </location>
</feature>
<protein>
    <recommendedName>
        <fullName evidence="5">HNH nuclease domain-containing protein</fullName>
    </recommendedName>
</protein>
<evidence type="ECO:0000259" key="2">
    <source>
        <dbReference type="SMART" id="SM00496"/>
    </source>
</evidence>
<evidence type="ECO:0000256" key="1">
    <source>
        <dbReference type="SAM" id="MobiDB-lite"/>
    </source>
</evidence>
<sequence length="224" mass="26388">MAEAIIRNSKGQFVKGSYSAYWTGRKFSEEHKRKISQTLKGRTISEEQKRRISEARKGKRNSPNTGFKKGHPKIFFHHTEETIEKIRQSKLGRKFPNLSKAKKGCKRPDMYEINRRLRESGKLKGKNHSQWKGGISKEPYGFDFDEELKEQIRKRDNYTCQECGYTQKQLGYKLRIHHIDYNKKNNNPNNLISLCKSCHSKTNFKGSDWIKYFNNKFVGVQYAK</sequence>
<dbReference type="Gene3D" id="1.10.30.50">
    <property type="match status" value="1"/>
</dbReference>
<feature type="domain" description="HNH nuclease" evidence="3">
    <location>
        <begin position="147"/>
        <end position="200"/>
    </location>
</feature>
<gene>
    <name evidence="4" type="ORF">ENV41_03645</name>
</gene>
<feature type="region of interest" description="Disordered" evidence="1">
    <location>
        <begin position="40"/>
        <end position="71"/>
    </location>
</feature>
<evidence type="ECO:0008006" key="5">
    <source>
        <dbReference type="Google" id="ProtNLM"/>
    </source>
</evidence>
<dbReference type="SMART" id="SM00507">
    <property type="entry name" value="HNHc"/>
    <property type="match status" value="1"/>
</dbReference>
<feature type="compositionally biased region" description="Basic and acidic residues" evidence="1">
    <location>
        <begin position="43"/>
        <end position="56"/>
    </location>
</feature>
<dbReference type="Pfam" id="PF01844">
    <property type="entry name" value="HNH"/>
    <property type="match status" value="1"/>
</dbReference>
<dbReference type="InterPro" id="IPR002711">
    <property type="entry name" value="HNH"/>
</dbReference>
<dbReference type="GO" id="GO:0004519">
    <property type="term" value="F:endonuclease activity"/>
    <property type="evidence" value="ECO:0007669"/>
    <property type="project" value="InterPro"/>
</dbReference>
<organism evidence="4">
    <name type="scientific">candidate division CPR3 bacterium</name>
    <dbReference type="NCBI Taxonomy" id="2268181"/>
    <lineage>
        <taxon>Bacteria</taxon>
        <taxon>Bacteria division CPR3</taxon>
    </lineage>
</organism>
<evidence type="ECO:0000313" key="4">
    <source>
        <dbReference type="EMBL" id="HFZ09208.1"/>
    </source>
</evidence>
<accession>A0A7V3N5D1</accession>
<dbReference type="InterPro" id="IPR003615">
    <property type="entry name" value="HNH_nuc"/>
</dbReference>
<evidence type="ECO:0000259" key="3">
    <source>
        <dbReference type="SMART" id="SM00507"/>
    </source>
</evidence>
<dbReference type="AlphaFoldDB" id="A0A7V3N5D1"/>
<dbReference type="SMART" id="SM00496">
    <property type="entry name" value="IENR2"/>
    <property type="match status" value="3"/>
</dbReference>
<dbReference type="EMBL" id="DTGG01000118">
    <property type="protein sequence ID" value="HFZ09208.1"/>
    <property type="molecule type" value="Genomic_DNA"/>
</dbReference>
<dbReference type="GO" id="GO:0008270">
    <property type="term" value="F:zinc ion binding"/>
    <property type="evidence" value="ECO:0007669"/>
    <property type="project" value="InterPro"/>
</dbReference>
<dbReference type="GO" id="GO:0003677">
    <property type="term" value="F:DNA binding"/>
    <property type="evidence" value="ECO:0007669"/>
    <property type="project" value="InterPro"/>
</dbReference>
<comment type="caution">
    <text evidence="4">The sequence shown here is derived from an EMBL/GenBank/DDBJ whole genome shotgun (WGS) entry which is preliminary data.</text>
</comment>
<name>A0A7V3N5D1_UNCC3</name>
<dbReference type="Pfam" id="PF07460">
    <property type="entry name" value="NUMOD3"/>
    <property type="match status" value="1"/>
</dbReference>
<feature type="domain" description="Nuclease associated modular" evidence="2">
    <location>
        <begin position="40"/>
        <end position="56"/>
    </location>
</feature>